<dbReference type="InterPro" id="IPR036390">
    <property type="entry name" value="WH_DNA-bd_sf"/>
</dbReference>
<name>A0A3G8JJM9_9ACTN</name>
<dbReference type="EMBL" id="CP033972">
    <property type="protein sequence ID" value="AZG45148.1"/>
    <property type="molecule type" value="Genomic_DNA"/>
</dbReference>
<sequence length="231" mass="25677">MILDLPSSDMGATTTRLLLLGAVALFEPVNGYQIRRELMSWQVDQWANVNPGSIYHGLGSLVSTGLAVRHDLTDGSREVAVYELTGSGRAEFERLLTEAIVTVNVFDRRDFHAAFGLVPLLETSRAAELLQRRHDALAAELSEFPVDTTPADFPHVPPHAVRGMQLWGAEARAELGWLSEVLDDVRDGRLELRPHTWTPPADDPGHQMTADRERYRAMIEGTEQRRGATSQ</sequence>
<evidence type="ECO:0000313" key="4">
    <source>
        <dbReference type="Proteomes" id="UP000271469"/>
    </source>
</evidence>
<dbReference type="KEGG" id="gom:D7316_01742"/>
<reference evidence="3 4" key="1">
    <citation type="submission" date="2018-11" db="EMBL/GenBank/DDBJ databases">
        <title>Gordonia insulae sp. nov., isolated from an island soil.</title>
        <authorList>
            <person name="Kim Y.S."/>
            <person name="Kim S.B."/>
        </authorList>
    </citation>
    <scope>NUCLEOTIDE SEQUENCE [LARGE SCALE GENOMIC DNA]</scope>
    <source>
        <strain evidence="3 4">MMS17-SY073</strain>
    </source>
</reference>
<evidence type="ECO:0000259" key="2">
    <source>
        <dbReference type="Pfam" id="PF03551"/>
    </source>
</evidence>
<accession>A0A3G8JJM9</accession>
<dbReference type="SUPFAM" id="SSF46785">
    <property type="entry name" value="Winged helix' DNA-binding domain"/>
    <property type="match status" value="1"/>
</dbReference>
<proteinExistence type="predicted"/>
<dbReference type="Pfam" id="PF03551">
    <property type="entry name" value="PadR"/>
    <property type="match status" value="1"/>
</dbReference>
<gene>
    <name evidence="3" type="ORF">D7316_01742</name>
</gene>
<organism evidence="3 4">
    <name type="scientific">Gordonia insulae</name>
    <dbReference type="NCBI Taxonomy" id="2420509"/>
    <lineage>
        <taxon>Bacteria</taxon>
        <taxon>Bacillati</taxon>
        <taxon>Actinomycetota</taxon>
        <taxon>Actinomycetes</taxon>
        <taxon>Mycobacteriales</taxon>
        <taxon>Gordoniaceae</taxon>
        <taxon>Gordonia</taxon>
    </lineage>
</organism>
<evidence type="ECO:0000313" key="3">
    <source>
        <dbReference type="EMBL" id="AZG45148.1"/>
    </source>
</evidence>
<keyword evidence="4" id="KW-1185">Reference proteome</keyword>
<dbReference type="InterPro" id="IPR005149">
    <property type="entry name" value="Tscrpt_reg_PadR_N"/>
</dbReference>
<feature type="compositionally biased region" description="Basic and acidic residues" evidence="1">
    <location>
        <begin position="203"/>
        <end position="231"/>
    </location>
</feature>
<dbReference type="InterPro" id="IPR036388">
    <property type="entry name" value="WH-like_DNA-bd_sf"/>
</dbReference>
<feature type="domain" description="Transcription regulator PadR N-terminal" evidence="2">
    <location>
        <begin position="23"/>
        <end position="93"/>
    </location>
</feature>
<protein>
    <recommendedName>
        <fullName evidence="2">Transcription regulator PadR N-terminal domain-containing protein</fullName>
    </recommendedName>
</protein>
<feature type="region of interest" description="Disordered" evidence="1">
    <location>
        <begin position="193"/>
        <end position="231"/>
    </location>
</feature>
<dbReference type="Proteomes" id="UP000271469">
    <property type="component" value="Chromosome"/>
</dbReference>
<dbReference type="AlphaFoldDB" id="A0A3G8JJM9"/>
<dbReference type="Gene3D" id="1.10.10.10">
    <property type="entry name" value="Winged helix-like DNA-binding domain superfamily/Winged helix DNA-binding domain"/>
    <property type="match status" value="1"/>
</dbReference>
<evidence type="ECO:0000256" key="1">
    <source>
        <dbReference type="SAM" id="MobiDB-lite"/>
    </source>
</evidence>